<name>A0A5D4RMS6_9BACI</name>
<proteinExistence type="predicted"/>
<evidence type="ECO:0000313" key="1">
    <source>
        <dbReference type="EMBL" id="TYS51166.1"/>
    </source>
</evidence>
<gene>
    <name evidence="1" type="ORF">FZD51_03765</name>
</gene>
<reference evidence="1 2" key="1">
    <citation type="submission" date="2019-08" db="EMBL/GenBank/DDBJ databases">
        <title>Bacillus genomes from the desert of Cuatro Cienegas, Coahuila.</title>
        <authorList>
            <person name="Olmedo-Alvarez G."/>
        </authorList>
    </citation>
    <scope>NUCLEOTIDE SEQUENCE [LARGE SCALE GENOMIC DNA]</scope>
    <source>
        <strain evidence="1 2">CH446_14T</strain>
    </source>
</reference>
<dbReference type="EMBL" id="VTER01000002">
    <property type="protein sequence ID" value="TYS51166.1"/>
    <property type="molecule type" value="Genomic_DNA"/>
</dbReference>
<dbReference type="AlphaFoldDB" id="A0A5D4RMS6"/>
<sequence length="603" mass="70502">MGYSSVKLEYNINGIGIITPIIYKFPTGLYQNKSLNLERKLRDTNQLGAIRYIHNGAHYTRYEYVLLQYMLINFVQKNSEIGLGSKFNFKSWGLNKELKYEEKITAAEVIELIVLFANMGHFKDTFSSNKVWFHYILENHYGLKNGLKKGLSSEGKKLLDKLMEDTDYQKIQWLNALYMLSRTSELQDYRVICEKIVKNILYNENDKWMDLYNKIRKVSYIVLDSHFSYIPIDISLQNVLFNHSLFIDEILKNNSNLFGTLERINELLEDTLYLENNALLVGTYRSIDIHKKLNDFLNSNEDLKEVAKINKLILDIKESPLYEESHIIEDEIPWNKEKNLSLTFRIKERRGFPVDVFKREMEILKKLGTDIYIGFNFSPSFEKYRTVYSLSKKLSGKKLLNKCLSILSQGVDDYLEYKHFSLKEVNNGPLIDVVTKKIITYLFRNILRNDYFCEYNYSNKLCPFILEIGSKKALSKLDLYIGDFKKVYADDKDGLHELSALRNRVSNINYKGLTIVYAGSLRFIDSNKKAVCELDGLILTPKNKKKYLEVIEAKNLSTKSQRKTVAMKQLREKFLTIVADSMVEDTEVKEIDNFGAYVNFMRK</sequence>
<comment type="caution">
    <text evidence="1">The sequence shown here is derived from an EMBL/GenBank/DDBJ whole genome shotgun (WGS) entry which is preliminary data.</text>
</comment>
<dbReference type="RefSeq" id="WP_148973542.1">
    <property type="nucleotide sequence ID" value="NZ_VTER01000002.1"/>
</dbReference>
<dbReference type="Proteomes" id="UP000322139">
    <property type="component" value="Unassembled WGS sequence"/>
</dbReference>
<protein>
    <submittedName>
        <fullName evidence="1">Uncharacterized protein</fullName>
    </submittedName>
</protein>
<evidence type="ECO:0000313" key="2">
    <source>
        <dbReference type="Proteomes" id="UP000322139"/>
    </source>
</evidence>
<organism evidence="1 2">
    <name type="scientific">Bacillus infantis</name>
    <dbReference type="NCBI Taxonomy" id="324767"/>
    <lineage>
        <taxon>Bacteria</taxon>
        <taxon>Bacillati</taxon>
        <taxon>Bacillota</taxon>
        <taxon>Bacilli</taxon>
        <taxon>Bacillales</taxon>
        <taxon>Bacillaceae</taxon>
        <taxon>Bacillus</taxon>
    </lineage>
</organism>
<accession>A0A5D4RMS6</accession>